<sequence>MPPSPIILLASVLKPLNDTRMLGKFGRTLAERPHTQVHVAGRFAPAPAQLPANLHTHPLLHGTRLSMARVAAQWRYWTLLHRLRPTTVVVHAPELLPLTVLWQLLGAGRRFVYDVRENYALNIQTQAVYPDWAKGLLAGLVRRLETLAARRAAAVLLAERSYAAELPFAQAPAPEPFIIENKYQPYDAVPPVWPRRLPPVTEPLRVVYSGTISELNGVWEAIRFIKLLQTAWPLAQLTIIGFCQQPGLLPLLEVAIRTSAGAVRLVGGAALVPHEQVVAEIRQSHLGLLPYRPHTSTARCIPTKLFEYLANALPVIVPPNPLWVSQVEAAQAGLVFDFQQETYPEAQALIAQLQTTIFYPLGPPTEAFWTTEAGKLHQLMDSIR</sequence>
<evidence type="ECO:0000313" key="1">
    <source>
        <dbReference type="EMBL" id="RSK45250.1"/>
    </source>
</evidence>
<gene>
    <name evidence="1" type="ORF">EI291_19250</name>
</gene>
<dbReference type="AlphaFoldDB" id="A0A3R9PT14"/>
<dbReference type="SUPFAM" id="SSF53756">
    <property type="entry name" value="UDP-Glycosyltransferase/glycogen phosphorylase"/>
    <property type="match status" value="1"/>
</dbReference>
<name>A0A3R9PT14_9BACT</name>
<protein>
    <submittedName>
        <fullName evidence="1">Glycosyltransferase</fullName>
    </submittedName>
</protein>
<keyword evidence="1" id="KW-0808">Transferase</keyword>
<evidence type="ECO:0000313" key="2">
    <source>
        <dbReference type="Proteomes" id="UP000273500"/>
    </source>
</evidence>
<proteinExistence type="predicted"/>
<dbReference type="EMBL" id="RWIT01000015">
    <property type="protein sequence ID" value="RSK45250.1"/>
    <property type="molecule type" value="Genomic_DNA"/>
</dbReference>
<accession>A0A3R9PT14</accession>
<keyword evidence="2" id="KW-1185">Reference proteome</keyword>
<dbReference type="GO" id="GO:0016740">
    <property type="term" value="F:transferase activity"/>
    <property type="evidence" value="ECO:0007669"/>
    <property type="project" value="UniProtKB-KW"/>
</dbReference>
<reference evidence="1 2" key="1">
    <citation type="submission" date="2018-12" db="EMBL/GenBank/DDBJ databases">
        <authorList>
            <person name="Feng G."/>
            <person name="Zhu H."/>
        </authorList>
    </citation>
    <scope>NUCLEOTIDE SEQUENCE [LARGE SCALE GENOMIC DNA]</scope>
    <source>
        <strain evidence="1 2">KCTC 12533</strain>
    </source>
</reference>
<dbReference type="Proteomes" id="UP000273500">
    <property type="component" value="Unassembled WGS sequence"/>
</dbReference>
<dbReference type="OrthoDB" id="925984at2"/>
<dbReference type="RefSeq" id="WP_125423910.1">
    <property type="nucleotide sequence ID" value="NZ_RWIT01000015.1"/>
</dbReference>
<organism evidence="1 2">
    <name type="scientific">Hymenobacter rigui</name>
    <dbReference type="NCBI Taxonomy" id="334424"/>
    <lineage>
        <taxon>Bacteria</taxon>
        <taxon>Pseudomonadati</taxon>
        <taxon>Bacteroidota</taxon>
        <taxon>Cytophagia</taxon>
        <taxon>Cytophagales</taxon>
        <taxon>Hymenobacteraceae</taxon>
        <taxon>Hymenobacter</taxon>
    </lineage>
</organism>
<comment type="caution">
    <text evidence="1">The sequence shown here is derived from an EMBL/GenBank/DDBJ whole genome shotgun (WGS) entry which is preliminary data.</text>
</comment>
<dbReference type="Gene3D" id="3.40.50.2000">
    <property type="entry name" value="Glycogen Phosphorylase B"/>
    <property type="match status" value="1"/>
</dbReference>